<accession>A0A916ZC87</accession>
<evidence type="ECO:0000313" key="4">
    <source>
        <dbReference type="Proteomes" id="UP000612456"/>
    </source>
</evidence>
<dbReference type="Pfam" id="PF15609">
    <property type="entry name" value="PRTase_2"/>
    <property type="match status" value="1"/>
</dbReference>
<dbReference type="CDD" id="cd06223">
    <property type="entry name" value="PRTases_typeI"/>
    <property type="match status" value="1"/>
</dbReference>
<comment type="caution">
    <text evidence="3">The sequence shown here is derived from an EMBL/GenBank/DDBJ whole genome shotgun (WGS) entry which is preliminary data.</text>
</comment>
<dbReference type="Pfam" id="PF12500">
    <property type="entry name" value="TRSP"/>
    <property type="match status" value="1"/>
</dbReference>
<dbReference type="InterPro" id="IPR022537">
    <property type="entry name" value="TRSP_dom"/>
</dbReference>
<dbReference type="Proteomes" id="UP000612456">
    <property type="component" value="Unassembled WGS sequence"/>
</dbReference>
<feature type="domain" description="Orotate phosphoribosyltransferase-like" evidence="2">
    <location>
        <begin position="42"/>
        <end position="265"/>
    </location>
</feature>
<dbReference type="InterPro" id="IPR029057">
    <property type="entry name" value="PRTase-like"/>
</dbReference>
<proteinExistence type="predicted"/>
<evidence type="ECO:0008006" key="5">
    <source>
        <dbReference type="Google" id="ProtNLM"/>
    </source>
</evidence>
<dbReference type="InterPro" id="IPR041688">
    <property type="entry name" value="PRTase_2"/>
</dbReference>
<evidence type="ECO:0000259" key="1">
    <source>
        <dbReference type="Pfam" id="PF12500"/>
    </source>
</evidence>
<dbReference type="RefSeq" id="WP_229750544.1">
    <property type="nucleotide sequence ID" value="NZ_BMHP01000004.1"/>
</dbReference>
<evidence type="ECO:0000259" key="2">
    <source>
        <dbReference type="Pfam" id="PF15609"/>
    </source>
</evidence>
<evidence type="ECO:0000313" key="3">
    <source>
        <dbReference type="EMBL" id="GGD87174.1"/>
    </source>
</evidence>
<sequence length="474" mass="52146">MNNSISSPCSIGTNAHTYKLFEDLQVSITETDNPFGLPVACLFSMAARVNKKRSFLFVSKLLGKHIPVNPYTSLLSGAALALLIQKRLFPQFGETSEALLEQVLSGLRTPDQAKEAYLFLAAHKPRLPEPLLCIGFAETATALGHSVFNTFAGGASYMHTTREHIPQRSSLINFDEEHSHAVSHRCYALDPAFFSGGETVVLVDDEMTTGKTALNIIRDIQSKFPRKQYVIASLLDWRNADNEQQVRQLRQELDIDIQSVHLLKGLMGVAGSPQLEAGNALALTSNRTAAELVVLHHAEAAEQIKAVSVSSGGECNSAPYLKHTGRFGMQSAELEAADAGIHLLADWLKAYRGGSRALVMGTGEFMYMPMRIAAGMGEGISYQSTTRSPIYAANLPEYAVTSGYRYPSPEDEAVSHFIYNVTPGQYDEIFVLFERDMPPARVKPMLDILKQLAGKKVFAVFLTENVHGWETFDR</sequence>
<dbReference type="AlphaFoldDB" id="A0A916ZC87"/>
<protein>
    <recommendedName>
        <fullName evidence="5">TRSP domain C terminus to PRTase_2</fullName>
    </recommendedName>
</protein>
<reference evidence="3" key="1">
    <citation type="journal article" date="2014" name="Int. J. Syst. Evol. Microbiol.">
        <title>Complete genome sequence of Corynebacterium casei LMG S-19264T (=DSM 44701T), isolated from a smear-ripened cheese.</title>
        <authorList>
            <consortium name="US DOE Joint Genome Institute (JGI-PGF)"/>
            <person name="Walter F."/>
            <person name="Albersmeier A."/>
            <person name="Kalinowski J."/>
            <person name="Ruckert C."/>
        </authorList>
    </citation>
    <scope>NUCLEOTIDE SEQUENCE</scope>
    <source>
        <strain evidence="3">CGMCC 1.15178</strain>
    </source>
</reference>
<dbReference type="InterPro" id="IPR011214">
    <property type="entry name" value="UCP020967"/>
</dbReference>
<dbReference type="EMBL" id="BMHP01000004">
    <property type="protein sequence ID" value="GGD87174.1"/>
    <property type="molecule type" value="Genomic_DNA"/>
</dbReference>
<name>A0A916ZC87_9BACL</name>
<reference evidence="3" key="2">
    <citation type="submission" date="2020-09" db="EMBL/GenBank/DDBJ databases">
        <authorList>
            <person name="Sun Q."/>
            <person name="Zhou Y."/>
        </authorList>
    </citation>
    <scope>NUCLEOTIDE SEQUENCE</scope>
    <source>
        <strain evidence="3">CGMCC 1.15178</strain>
    </source>
</reference>
<dbReference type="SUPFAM" id="SSF53271">
    <property type="entry name" value="PRTase-like"/>
    <property type="match status" value="1"/>
</dbReference>
<gene>
    <name evidence="3" type="ORF">GCM10010911_52010</name>
</gene>
<organism evidence="3 4">
    <name type="scientific">Paenibacillus nasutitermitis</name>
    <dbReference type="NCBI Taxonomy" id="1652958"/>
    <lineage>
        <taxon>Bacteria</taxon>
        <taxon>Bacillati</taxon>
        <taxon>Bacillota</taxon>
        <taxon>Bacilli</taxon>
        <taxon>Bacillales</taxon>
        <taxon>Paenibacillaceae</taxon>
        <taxon>Paenibacillus</taxon>
    </lineage>
</organism>
<feature type="domain" description="TRSP" evidence="1">
    <location>
        <begin position="324"/>
        <end position="449"/>
    </location>
</feature>
<keyword evidence="4" id="KW-1185">Reference proteome</keyword>
<dbReference type="InterPro" id="IPR000836">
    <property type="entry name" value="PRTase_dom"/>
</dbReference>
<dbReference type="PIRSF" id="PIRSF020967">
    <property type="entry name" value="UCP020967"/>
    <property type="match status" value="1"/>
</dbReference>